<dbReference type="PANTHER" id="PTHR43179">
    <property type="entry name" value="RHAMNOSYLTRANSFERASE WBBL"/>
    <property type="match status" value="1"/>
</dbReference>
<evidence type="ECO:0000259" key="4">
    <source>
        <dbReference type="Pfam" id="PF00534"/>
    </source>
</evidence>
<dbReference type="Pfam" id="PF00534">
    <property type="entry name" value="Glycos_transf_1"/>
    <property type="match status" value="1"/>
</dbReference>
<evidence type="ECO:0000313" key="7">
    <source>
        <dbReference type="EMBL" id="ATQ70841.1"/>
    </source>
</evidence>
<dbReference type="GO" id="GO:0016757">
    <property type="term" value="F:glycosyltransferase activity"/>
    <property type="evidence" value="ECO:0007669"/>
    <property type="project" value="UniProtKB-KW"/>
</dbReference>
<dbReference type="Pfam" id="PF21374">
    <property type="entry name" value="WsaF_N"/>
    <property type="match status" value="1"/>
</dbReference>
<feature type="domain" description="Glycosyl transferase family 1" evidence="4">
    <location>
        <begin position="494"/>
        <end position="642"/>
    </location>
</feature>
<dbReference type="InterPro" id="IPR029044">
    <property type="entry name" value="Nucleotide-diphossugar_trans"/>
</dbReference>
<reference evidence="8" key="1">
    <citation type="submission" date="2017-10" db="EMBL/GenBank/DDBJ databases">
        <title>Completed PacBio SMRT sequence of Methylosinus trichosporium OB3b reveals presence of a third large plasmid.</title>
        <authorList>
            <person name="Charles T.C."/>
            <person name="Lynch M.D.J."/>
            <person name="Heil J.R."/>
            <person name="Cheng J."/>
        </authorList>
    </citation>
    <scope>NUCLEOTIDE SEQUENCE [LARGE SCALE GENOMIC DNA]</scope>
    <source>
        <strain evidence="8">OB3b</strain>
        <plasmid evidence="8">pob3b2</plasmid>
    </source>
</reference>
<keyword evidence="2" id="KW-0328">Glycosyltransferase</keyword>
<dbReference type="Gene3D" id="3.40.50.2000">
    <property type="entry name" value="Glycogen Phosphorylase B"/>
    <property type="match status" value="1"/>
</dbReference>
<feature type="domain" description="WsaF N-terminal" evidence="6">
    <location>
        <begin position="396"/>
        <end position="456"/>
    </location>
</feature>
<accession>A0A2D2D746</accession>
<dbReference type="Pfam" id="PF00535">
    <property type="entry name" value="Glycos_transf_2"/>
    <property type="match status" value="1"/>
</dbReference>
<keyword evidence="8" id="KW-1185">Reference proteome</keyword>
<evidence type="ECO:0000256" key="1">
    <source>
        <dbReference type="ARBA" id="ARBA00006739"/>
    </source>
</evidence>
<proteinExistence type="inferred from homology"/>
<dbReference type="SUPFAM" id="SSF53448">
    <property type="entry name" value="Nucleotide-diphospho-sugar transferases"/>
    <property type="match status" value="1"/>
</dbReference>
<keyword evidence="7" id="KW-0614">Plasmid</keyword>
<dbReference type="Gene3D" id="3.90.550.10">
    <property type="entry name" value="Spore Coat Polysaccharide Biosynthesis Protein SpsA, Chain A"/>
    <property type="match status" value="1"/>
</dbReference>
<dbReference type="InterPro" id="IPR001296">
    <property type="entry name" value="Glyco_trans_1"/>
</dbReference>
<protein>
    <recommendedName>
        <fullName evidence="9">Glycosyltransferase 2-like domain-containing protein</fullName>
    </recommendedName>
</protein>
<name>A0A2D2D746_METT3</name>
<evidence type="ECO:0000259" key="6">
    <source>
        <dbReference type="Pfam" id="PF21374"/>
    </source>
</evidence>
<dbReference type="InterPro" id="IPR001173">
    <property type="entry name" value="Glyco_trans_2-like"/>
</dbReference>
<dbReference type="GO" id="GO:0030247">
    <property type="term" value="F:polysaccharide binding"/>
    <property type="evidence" value="ECO:0007669"/>
    <property type="project" value="InterPro"/>
</dbReference>
<keyword evidence="3" id="KW-0808">Transferase</keyword>
<evidence type="ECO:0000256" key="2">
    <source>
        <dbReference type="ARBA" id="ARBA00022676"/>
    </source>
</evidence>
<evidence type="ECO:0008006" key="9">
    <source>
        <dbReference type="Google" id="ProtNLM"/>
    </source>
</evidence>
<evidence type="ECO:0000259" key="5">
    <source>
        <dbReference type="Pfam" id="PF00535"/>
    </source>
</evidence>
<dbReference type="EMBL" id="CP023739">
    <property type="protein sequence ID" value="ATQ70841.1"/>
    <property type="molecule type" value="Genomic_DNA"/>
</dbReference>
<sequence>MATRRRGCVREPCAASMDGGLKVEQTGMDAENENAVQQTPAPIGGAPGRPLSIDIIIPVYNALDQVRECIKSVVAHRDDLVNVIVVNDASHPHVGEWLDAEHAGTIRCTIIHKEQNEGYLKAINQGLELSKADIVICQNSDTIIFENFFDIVRALFQSDPKIAVINPVSVWANWTRIPFPSGHTVFSLADRLWRANGLSVRDIQNASGFCFAVRGEALLRLGSFDPVYDPGYWEETDFCMKVLDAGLRVVCAPGLFVFHHGWSSFGADARNMNMEKNERIFRSRWGEQFSALEKWFKFNDPLRGLKNELACTDSAVDNVYARSAAADGLSVLYILPSLAHYGGIISVIQVVNRLVMQGVRANIAVTKAGDKSVLRYCACYFNPLFFENEAELIQNCPQVDVVVATHWTTAYSAIKLTNVGKAKRAAYFVQDYEPDFHTDDPMRARLAEATYKLISDRICKTSWLKEKLDAYGGDTEIIPIGLNTDIFADYRQPRENLVLTMARPSSARRNWPTALKAFRILAEIRPDIALGVYGSNFKPGELPPSITSYGLLESASSVARMLNRAKVLLDASTFQGFGRPGLEAIACGVAPVLTKNGGITSYAKHMHNALLINPFDVGEIVTSICRIIDDEPLYERLRTNGKGLSANYTLDREGAQTRVFLERVLRNG</sequence>
<dbReference type="SUPFAM" id="SSF53756">
    <property type="entry name" value="UDP-Glycosyltransferase/glycogen phosphorylase"/>
    <property type="match status" value="1"/>
</dbReference>
<dbReference type="AlphaFoldDB" id="A0A2D2D746"/>
<dbReference type="PANTHER" id="PTHR43179:SF12">
    <property type="entry name" value="GALACTOFURANOSYLTRANSFERASE GLFT2"/>
    <property type="match status" value="1"/>
</dbReference>
<evidence type="ECO:0000313" key="8">
    <source>
        <dbReference type="Proteomes" id="UP000230709"/>
    </source>
</evidence>
<comment type="similarity">
    <text evidence="1">Belongs to the glycosyltransferase 2 family.</text>
</comment>
<dbReference type="InterPro" id="IPR048510">
    <property type="entry name" value="WsaF_N"/>
</dbReference>
<geneLocation type="plasmid" evidence="8">
    <name>pob3b2</name>
</geneLocation>
<feature type="domain" description="Glycosyltransferase 2-like" evidence="5">
    <location>
        <begin position="55"/>
        <end position="186"/>
    </location>
</feature>
<gene>
    <name evidence="7" type="ORF">CQW49_23050</name>
</gene>
<dbReference type="KEGG" id="mtw:CQW49_23050"/>
<organism evidence="7 8">
    <name type="scientific">Methylosinus trichosporium (strain ATCC 35070 / NCIMB 11131 / UNIQEM 75 / OB3b)</name>
    <dbReference type="NCBI Taxonomy" id="595536"/>
    <lineage>
        <taxon>Bacteria</taxon>
        <taxon>Pseudomonadati</taxon>
        <taxon>Pseudomonadota</taxon>
        <taxon>Alphaproteobacteria</taxon>
        <taxon>Hyphomicrobiales</taxon>
        <taxon>Methylocystaceae</taxon>
        <taxon>Methylosinus</taxon>
    </lineage>
</organism>
<dbReference type="Gene3D" id="3.40.50.11090">
    <property type="match status" value="1"/>
</dbReference>
<evidence type="ECO:0000256" key="3">
    <source>
        <dbReference type="ARBA" id="ARBA00022679"/>
    </source>
</evidence>
<dbReference type="Proteomes" id="UP000230709">
    <property type="component" value="Plasmid pOB3b2"/>
</dbReference>
<dbReference type="CDD" id="cd03801">
    <property type="entry name" value="GT4_PimA-like"/>
    <property type="match status" value="1"/>
</dbReference>